<comment type="caution">
    <text evidence="2">The sequence shown here is derived from an EMBL/GenBank/DDBJ whole genome shotgun (WGS) entry which is preliminary data.</text>
</comment>
<dbReference type="EMBL" id="JABDTM020014674">
    <property type="protein sequence ID" value="KAH0819400.1"/>
    <property type="molecule type" value="Genomic_DNA"/>
</dbReference>
<feature type="region of interest" description="Disordered" evidence="1">
    <location>
        <begin position="1"/>
        <end position="26"/>
    </location>
</feature>
<protein>
    <submittedName>
        <fullName evidence="2">Uncharacterized protein</fullName>
    </submittedName>
</protein>
<evidence type="ECO:0000313" key="3">
    <source>
        <dbReference type="Proteomes" id="UP000719412"/>
    </source>
</evidence>
<dbReference type="Proteomes" id="UP000719412">
    <property type="component" value="Unassembled WGS sequence"/>
</dbReference>
<dbReference type="AlphaFoldDB" id="A0A8J6HIJ1"/>
<gene>
    <name evidence="2" type="ORF">GEV33_003391</name>
</gene>
<accession>A0A8J6HIJ1</accession>
<name>A0A8J6HIJ1_TENMO</name>
<proteinExistence type="predicted"/>
<organism evidence="2 3">
    <name type="scientific">Tenebrio molitor</name>
    <name type="common">Yellow mealworm beetle</name>
    <dbReference type="NCBI Taxonomy" id="7067"/>
    <lineage>
        <taxon>Eukaryota</taxon>
        <taxon>Metazoa</taxon>
        <taxon>Ecdysozoa</taxon>
        <taxon>Arthropoda</taxon>
        <taxon>Hexapoda</taxon>
        <taxon>Insecta</taxon>
        <taxon>Pterygota</taxon>
        <taxon>Neoptera</taxon>
        <taxon>Endopterygota</taxon>
        <taxon>Coleoptera</taxon>
        <taxon>Polyphaga</taxon>
        <taxon>Cucujiformia</taxon>
        <taxon>Tenebrionidae</taxon>
        <taxon>Tenebrio</taxon>
    </lineage>
</organism>
<evidence type="ECO:0000313" key="2">
    <source>
        <dbReference type="EMBL" id="KAH0819400.1"/>
    </source>
</evidence>
<keyword evidence="3" id="KW-1185">Reference proteome</keyword>
<reference evidence="2" key="2">
    <citation type="submission" date="2021-08" db="EMBL/GenBank/DDBJ databases">
        <authorList>
            <person name="Eriksson T."/>
        </authorList>
    </citation>
    <scope>NUCLEOTIDE SEQUENCE</scope>
    <source>
        <strain evidence="2">Stoneville</strain>
        <tissue evidence="2">Whole head</tissue>
    </source>
</reference>
<reference evidence="2" key="1">
    <citation type="journal article" date="2020" name="J Insects Food Feed">
        <title>The yellow mealworm (Tenebrio molitor) genome: a resource for the emerging insects as food and feed industry.</title>
        <authorList>
            <person name="Eriksson T."/>
            <person name="Andere A."/>
            <person name="Kelstrup H."/>
            <person name="Emery V."/>
            <person name="Picard C."/>
        </authorList>
    </citation>
    <scope>NUCLEOTIDE SEQUENCE</scope>
    <source>
        <strain evidence="2">Stoneville</strain>
        <tissue evidence="2">Whole head</tissue>
    </source>
</reference>
<sequence length="157" mass="17759">MSSSHILHTAPPNKPTPNPPNRTSTPFMLQETLTRIEENIHENECHGVGRRPSIKVDNWDFIYTETKQNRCPIHSNGGAPKEPPELPLDARKTTTLRRHYYLEGGWGWVVVVCSVLVHVLNHGVQLSCSQLILPGSEKFKVEAVHFAGEFLCNLQRM</sequence>
<evidence type="ECO:0000256" key="1">
    <source>
        <dbReference type="SAM" id="MobiDB-lite"/>
    </source>
</evidence>